<sequence length="133" mass="15136">MPKRKDSKFKASITQKVSSAPSSPVASLDSENEPLVIRRLKRRKFLEDTSGPHVDRTLRTQINNQTSKCPEASSTGNKSRTAANANMEVATVHDHILRNFKLRRIANRFDNEHMGDYLDIMSNFALNKKPEKR</sequence>
<evidence type="ECO:0000256" key="1">
    <source>
        <dbReference type="SAM" id="MobiDB-lite"/>
    </source>
</evidence>
<gene>
    <name evidence="2" type="ORF">PBRASI_LOCUS3006</name>
</gene>
<evidence type="ECO:0000313" key="3">
    <source>
        <dbReference type="Proteomes" id="UP000789739"/>
    </source>
</evidence>
<dbReference type="EMBL" id="CAJVPI010000257">
    <property type="protein sequence ID" value="CAG8508900.1"/>
    <property type="molecule type" value="Genomic_DNA"/>
</dbReference>
<keyword evidence="3" id="KW-1185">Reference proteome</keyword>
<name>A0A9N8ZW72_9GLOM</name>
<feature type="compositionally biased region" description="Low complexity" evidence="1">
    <location>
        <begin position="17"/>
        <end position="27"/>
    </location>
</feature>
<protein>
    <submittedName>
        <fullName evidence="2">6156_t:CDS:1</fullName>
    </submittedName>
</protein>
<accession>A0A9N8ZW72</accession>
<organism evidence="2 3">
    <name type="scientific">Paraglomus brasilianum</name>
    <dbReference type="NCBI Taxonomy" id="144538"/>
    <lineage>
        <taxon>Eukaryota</taxon>
        <taxon>Fungi</taxon>
        <taxon>Fungi incertae sedis</taxon>
        <taxon>Mucoromycota</taxon>
        <taxon>Glomeromycotina</taxon>
        <taxon>Glomeromycetes</taxon>
        <taxon>Paraglomerales</taxon>
        <taxon>Paraglomeraceae</taxon>
        <taxon>Paraglomus</taxon>
    </lineage>
</organism>
<proteinExistence type="predicted"/>
<comment type="caution">
    <text evidence="2">The sequence shown here is derived from an EMBL/GenBank/DDBJ whole genome shotgun (WGS) entry which is preliminary data.</text>
</comment>
<dbReference type="Proteomes" id="UP000789739">
    <property type="component" value="Unassembled WGS sequence"/>
</dbReference>
<feature type="region of interest" description="Disordered" evidence="1">
    <location>
        <begin position="1"/>
        <end position="32"/>
    </location>
</feature>
<dbReference type="AlphaFoldDB" id="A0A9N8ZW72"/>
<feature type="region of interest" description="Disordered" evidence="1">
    <location>
        <begin position="62"/>
        <end position="83"/>
    </location>
</feature>
<reference evidence="2" key="1">
    <citation type="submission" date="2021-06" db="EMBL/GenBank/DDBJ databases">
        <authorList>
            <person name="Kallberg Y."/>
            <person name="Tangrot J."/>
            <person name="Rosling A."/>
        </authorList>
    </citation>
    <scope>NUCLEOTIDE SEQUENCE</scope>
    <source>
        <strain evidence="2">BR232B</strain>
    </source>
</reference>
<evidence type="ECO:0000313" key="2">
    <source>
        <dbReference type="EMBL" id="CAG8508900.1"/>
    </source>
</evidence>